<keyword evidence="2" id="KW-0288">FMN</keyword>
<dbReference type="Gene3D" id="3.40.50.360">
    <property type="match status" value="1"/>
</dbReference>
<keyword evidence="1" id="KW-0285">Flavoprotein</keyword>
<gene>
    <name evidence="4" type="ORF">H9874_05340</name>
</gene>
<dbReference type="InterPro" id="IPR029039">
    <property type="entry name" value="Flavoprotein-like_sf"/>
</dbReference>
<proteinExistence type="predicted"/>
<name>A0A9D1U9U4_9BACT</name>
<dbReference type="AlphaFoldDB" id="A0A9D1U9U4"/>
<dbReference type="SUPFAM" id="SSF52218">
    <property type="entry name" value="Flavoproteins"/>
    <property type="match status" value="1"/>
</dbReference>
<evidence type="ECO:0000259" key="3">
    <source>
        <dbReference type="Pfam" id="PF03358"/>
    </source>
</evidence>
<reference evidence="4" key="2">
    <citation type="submission" date="2021-04" db="EMBL/GenBank/DDBJ databases">
        <authorList>
            <person name="Gilroy R."/>
        </authorList>
    </citation>
    <scope>NUCLEOTIDE SEQUENCE</scope>
    <source>
        <strain evidence="4">ChiSxjej5B17-1746</strain>
    </source>
</reference>
<dbReference type="InterPro" id="IPR005025">
    <property type="entry name" value="FMN_Rdtase-like_dom"/>
</dbReference>
<dbReference type="GO" id="GO:0016491">
    <property type="term" value="F:oxidoreductase activity"/>
    <property type="evidence" value="ECO:0007669"/>
    <property type="project" value="InterPro"/>
</dbReference>
<dbReference type="Proteomes" id="UP000824264">
    <property type="component" value="Unassembled WGS sequence"/>
</dbReference>
<reference evidence="4" key="1">
    <citation type="journal article" date="2021" name="PeerJ">
        <title>Extensive microbial diversity within the chicken gut microbiome revealed by metagenomics and culture.</title>
        <authorList>
            <person name="Gilroy R."/>
            <person name="Ravi A."/>
            <person name="Getino M."/>
            <person name="Pursley I."/>
            <person name="Horton D.L."/>
            <person name="Alikhan N.F."/>
            <person name="Baker D."/>
            <person name="Gharbi K."/>
            <person name="Hall N."/>
            <person name="Watson M."/>
            <person name="Adriaenssens E.M."/>
            <person name="Foster-Nyarko E."/>
            <person name="Jarju S."/>
            <person name="Secka A."/>
            <person name="Antonio M."/>
            <person name="Oren A."/>
            <person name="Chaudhuri R.R."/>
            <person name="La Ragione R."/>
            <person name="Hildebrand F."/>
            <person name="Pallen M.J."/>
        </authorList>
    </citation>
    <scope>NUCLEOTIDE SEQUENCE</scope>
    <source>
        <strain evidence="4">ChiSxjej5B17-1746</strain>
    </source>
</reference>
<dbReference type="EMBL" id="DXGI01000191">
    <property type="protein sequence ID" value="HIW78555.1"/>
    <property type="molecule type" value="Genomic_DNA"/>
</dbReference>
<evidence type="ECO:0000256" key="2">
    <source>
        <dbReference type="ARBA" id="ARBA00022643"/>
    </source>
</evidence>
<dbReference type="Pfam" id="PF03358">
    <property type="entry name" value="FMN_red"/>
    <property type="match status" value="1"/>
</dbReference>
<sequence>MLVTAFNGSPRKNGNTSRMLSELFKPLQEAGIEAREIRIGGHKVRGCIACGQCRAKNLGRCIFDDDPVNEWIDAMHVSDGIILASPTYFATITTEMKALIDRGGFSAGNRLYRKVGAPVTVARRGGAIQTYNTLMAFFGINQMVVPMSSYWNMGYGREAGEVENDAEALQTMRNLGSNMAWLLQKLHHSNI</sequence>
<feature type="domain" description="NADPH-dependent FMN reductase-like" evidence="3">
    <location>
        <begin position="1"/>
        <end position="156"/>
    </location>
</feature>
<evidence type="ECO:0000256" key="1">
    <source>
        <dbReference type="ARBA" id="ARBA00022630"/>
    </source>
</evidence>
<comment type="caution">
    <text evidence="4">The sequence shown here is derived from an EMBL/GenBank/DDBJ whole genome shotgun (WGS) entry which is preliminary data.</text>
</comment>
<accession>A0A9D1U9U4</accession>
<evidence type="ECO:0000313" key="5">
    <source>
        <dbReference type="Proteomes" id="UP000824264"/>
    </source>
</evidence>
<dbReference type="InterPro" id="IPR051796">
    <property type="entry name" value="ISF_SsuE-like"/>
</dbReference>
<dbReference type="PANTHER" id="PTHR43278">
    <property type="entry name" value="NAD(P)H-DEPENDENT FMN-CONTAINING OXIDOREDUCTASE YWQN-RELATED"/>
    <property type="match status" value="1"/>
</dbReference>
<evidence type="ECO:0000313" key="4">
    <source>
        <dbReference type="EMBL" id="HIW78555.1"/>
    </source>
</evidence>
<dbReference type="PANTHER" id="PTHR43278:SF4">
    <property type="entry name" value="NAD(P)H-DEPENDENT FMN-CONTAINING OXIDOREDUCTASE YWQN-RELATED"/>
    <property type="match status" value="1"/>
</dbReference>
<organism evidence="4 5">
    <name type="scientific">Candidatus Bilophila faecipullorum</name>
    <dbReference type="NCBI Taxonomy" id="2838482"/>
    <lineage>
        <taxon>Bacteria</taxon>
        <taxon>Pseudomonadati</taxon>
        <taxon>Thermodesulfobacteriota</taxon>
        <taxon>Desulfovibrionia</taxon>
        <taxon>Desulfovibrionales</taxon>
        <taxon>Desulfovibrionaceae</taxon>
        <taxon>Bilophila</taxon>
    </lineage>
</organism>
<protein>
    <submittedName>
        <fullName evidence="4">Flavodoxin family protein</fullName>
    </submittedName>
</protein>